<dbReference type="PROSITE" id="PS00463">
    <property type="entry name" value="ZN2_CY6_FUNGAL_1"/>
    <property type="match status" value="1"/>
</dbReference>
<keyword evidence="5" id="KW-1185">Reference proteome</keyword>
<protein>
    <recommendedName>
        <fullName evidence="3">Zn(2)-C6 fungal-type domain-containing protein</fullName>
    </recommendedName>
</protein>
<feature type="compositionally biased region" description="Polar residues" evidence="2">
    <location>
        <begin position="16"/>
        <end position="28"/>
    </location>
</feature>
<dbReference type="InterPro" id="IPR053181">
    <property type="entry name" value="EcdB-like_regulator"/>
</dbReference>
<feature type="region of interest" description="Disordered" evidence="2">
    <location>
        <begin position="345"/>
        <end position="385"/>
    </location>
</feature>
<dbReference type="SMART" id="SM00066">
    <property type="entry name" value="GAL4"/>
    <property type="match status" value="1"/>
</dbReference>
<dbReference type="Gene3D" id="4.10.240.10">
    <property type="entry name" value="Zn(2)-C6 fungal-type DNA-binding domain"/>
    <property type="match status" value="1"/>
</dbReference>
<keyword evidence="1" id="KW-0539">Nucleus</keyword>
<dbReference type="GO" id="GO:0008270">
    <property type="term" value="F:zinc ion binding"/>
    <property type="evidence" value="ECO:0007669"/>
    <property type="project" value="InterPro"/>
</dbReference>
<feature type="region of interest" description="Disordered" evidence="2">
    <location>
        <begin position="12"/>
        <end position="58"/>
    </location>
</feature>
<dbReference type="PROSITE" id="PS50048">
    <property type="entry name" value="ZN2_CY6_FUNGAL_2"/>
    <property type="match status" value="1"/>
</dbReference>
<name>A0A8H4PEP0_9HYPO</name>
<gene>
    <name evidence="4" type="ORF">FALBO_3361</name>
</gene>
<reference evidence="4 5" key="1">
    <citation type="submission" date="2020-01" db="EMBL/GenBank/DDBJ databases">
        <title>Identification and distribution of gene clusters putatively required for synthesis of sphingolipid metabolism inhibitors in phylogenetically diverse species of the filamentous fungus Fusarium.</title>
        <authorList>
            <person name="Kim H.-S."/>
            <person name="Busman M."/>
            <person name="Brown D.W."/>
            <person name="Divon H."/>
            <person name="Uhlig S."/>
            <person name="Proctor R.H."/>
        </authorList>
    </citation>
    <scope>NUCLEOTIDE SEQUENCE [LARGE SCALE GENOMIC DNA]</scope>
    <source>
        <strain evidence="4 5">NRRL 20459</strain>
    </source>
</reference>
<dbReference type="Pfam" id="PF00172">
    <property type="entry name" value="Zn_clus"/>
    <property type="match status" value="1"/>
</dbReference>
<dbReference type="CDD" id="cd00067">
    <property type="entry name" value="GAL4"/>
    <property type="match status" value="1"/>
</dbReference>
<evidence type="ECO:0000313" key="5">
    <source>
        <dbReference type="Proteomes" id="UP000554235"/>
    </source>
</evidence>
<feature type="region of interest" description="Disordered" evidence="2">
    <location>
        <begin position="149"/>
        <end position="178"/>
    </location>
</feature>
<dbReference type="EMBL" id="JAADYS010000437">
    <property type="protein sequence ID" value="KAF4469740.1"/>
    <property type="molecule type" value="Genomic_DNA"/>
</dbReference>
<dbReference type="Proteomes" id="UP000554235">
    <property type="component" value="Unassembled WGS sequence"/>
</dbReference>
<feature type="domain" description="Zn(2)-C6 fungal-type" evidence="3">
    <location>
        <begin position="66"/>
        <end position="95"/>
    </location>
</feature>
<proteinExistence type="predicted"/>
<dbReference type="SUPFAM" id="SSF57701">
    <property type="entry name" value="Zn2/Cys6 DNA-binding domain"/>
    <property type="match status" value="1"/>
</dbReference>
<evidence type="ECO:0000256" key="2">
    <source>
        <dbReference type="SAM" id="MobiDB-lite"/>
    </source>
</evidence>
<dbReference type="InterPro" id="IPR001138">
    <property type="entry name" value="Zn2Cys6_DnaBD"/>
</dbReference>
<dbReference type="PANTHER" id="PTHR47785">
    <property type="entry name" value="ZN(II)2CYS6 TRANSCRIPTION FACTOR (EUROFUNG)-RELATED-RELATED"/>
    <property type="match status" value="1"/>
</dbReference>
<evidence type="ECO:0000259" key="3">
    <source>
        <dbReference type="PROSITE" id="PS50048"/>
    </source>
</evidence>
<evidence type="ECO:0000256" key="1">
    <source>
        <dbReference type="ARBA" id="ARBA00023242"/>
    </source>
</evidence>
<dbReference type="OrthoDB" id="5244761at2759"/>
<dbReference type="AlphaFoldDB" id="A0A8H4PEP0"/>
<comment type="caution">
    <text evidence="4">The sequence shown here is derived from an EMBL/GenBank/DDBJ whole genome shotgun (WGS) entry which is preliminary data.</text>
</comment>
<dbReference type="PANTHER" id="PTHR47785:SF4">
    <property type="entry name" value="ZN(II)2CYS6 TRANSCRIPTION FACTOR (EUROFUNG)"/>
    <property type="match status" value="1"/>
</dbReference>
<sequence>MASRHDFLVKCPPGYRTNNSGSESTTMPQKALCELRGGDPYGNPQGVSVDPSSVPPKQKSQRVSKACCRCRQLKKSCNGLNPCKRCQDEAWKCEFRDPIPNPGDKDHVAILDGLTIVQATLAAFKEQANLFEKRLIKMESVFIDPYYHEPHPDRPSSKPIPPPMLVEDEVETEPGPPVPPGDSAIPINHTALAGLLLEWPSISELTERHVAKAGIRYVREYPISQEQNRGALIVHGRGEDSHPSRYVRTPTDHGGLDNASSGMGPPSTTADWDQLGRRDPLHGVEDGGGVSIFDGNPDFSESQVRRYVESFKENILNMHPIIQPQLLDNLVRHFLDALPVSRPWSVKSQTPKPAVEARGGSQTPVTTGSKRKRGPDPDGSDPFRPAPPCVGWLDRSIHSALILTILALGKICLHRENIPDALEPMERLPRGRQAIRSGAISSSLNQDRSFRSRRSSFQGVDAFCSSYSPKRNYEVIPGLEYFAYATDILGSYAGAYTSMKDVYANIFAGLFHGQLGRPMESFAFIHEASNKLQVIMRPKMDKMSRIKRNNELIQDVGYNQLALTFWTCLKLERRSDLITEMRFPPSWLLSFEDDIPHPNMSLLEGFDQRVLDSYPGQLYLRKHLNSILRMFYAPEDQTKAGEDMFRDVDVVSDAVSNMSWVAPSFAFREDDPPAGDILAARLRAQYWVAQVITYRPFIRQILQLSQSRKNHASNLSVPRTSSEFRQNAAIYPEAETHGNINPKVEEYAKKGIEALVESTRAFHGLGDDRPILANVFGTAHAQWGNLLVLSAAFKDPVLSEYVDEELLRTLFRKTIQFLQQSATTTSSLRTDMHILEGLQSDLFPPSDQRTNPRFPSGTGVPDYYTLRPVVMAAPPRVTQ</sequence>
<accession>A0A8H4PEP0</accession>
<dbReference type="GO" id="GO:0000981">
    <property type="term" value="F:DNA-binding transcription factor activity, RNA polymerase II-specific"/>
    <property type="evidence" value="ECO:0007669"/>
    <property type="project" value="InterPro"/>
</dbReference>
<organism evidence="4 5">
    <name type="scientific">Fusarium albosuccineum</name>
    <dbReference type="NCBI Taxonomy" id="1237068"/>
    <lineage>
        <taxon>Eukaryota</taxon>
        <taxon>Fungi</taxon>
        <taxon>Dikarya</taxon>
        <taxon>Ascomycota</taxon>
        <taxon>Pezizomycotina</taxon>
        <taxon>Sordariomycetes</taxon>
        <taxon>Hypocreomycetidae</taxon>
        <taxon>Hypocreales</taxon>
        <taxon>Nectriaceae</taxon>
        <taxon>Fusarium</taxon>
        <taxon>Fusarium decemcellulare species complex</taxon>
    </lineage>
</organism>
<dbReference type="InterPro" id="IPR036864">
    <property type="entry name" value="Zn2-C6_fun-type_DNA-bd_sf"/>
</dbReference>
<evidence type="ECO:0000313" key="4">
    <source>
        <dbReference type="EMBL" id="KAF4469740.1"/>
    </source>
</evidence>